<dbReference type="RefSeq" id="WP_134436030.1">
    <property type="nucleotide sequence ID" value="NZ_SOML01000004.1"/>
</dbReference>
<dbReference type="Proteomes" id="UP000297861">
    <property type="component" value="Unassembled WGS sequence"/>
</dbReference>
<comment type="caution">
    <text evidence="1">The sequence shown here is derived from an EMBL/GenBank/DDBJ whole genome shotgun (WGS) entry which is preliminary data.</text>
</comment>
<dbReference type="Pfam" id="PF06356">
    <property type="entry name" value="DUF1064"/>
    <property type="match status" value="1"/>
</dbReference>
<evidence type="ECO:0000313" key="2">
    <source>
        <dbReference type="Proteomes" id="UP000297861"/>
    </source>
</evidence>
<dbReference type="AlphaFoldDB" id="A0A4Y8L345"/>
<protein>
    <submittedName>
        <fullName evidence="1">DUF1064 domain-containing protein</fullName>
    </submittedName>
</protein>
<keyword evidence="2" id="KW-1185">Reference proteome</keyword>
<dbReference type="OrthoDB" id="1048605at2"/>
<sequence length="117" mass="13771">MNKYRNKKVGGFDSIKEKNRIAELRILEKAGKIFNLRTQVKFELIPSQYENVEIMIKTKIKIKKVCVEKACSYYADAVYNYKNGDLVVEDVKGVKTEVYRIKKKLMLYVHGIQIKEY</sequence>
<name>A0A4Y8L345_9BACT</name>
<reference evidence="1 2" key="1">
    <citation type="submission" date="2019-03" db="EMBL/GenBank/DDBJ databases">
        <title>San Antonio Military Medical Center submission to MRSN (WRAIR), pending publication.</title>
        <authorList>
            <person name="Blyth D.M."/>
            <person name="Mccarthy S.L."/>
            <person name="Schall S.E."/>
            <person name="Stam J.A."/>
            <person name="Ong A.C."/>
            <person name="Mcgann P.T."/>
        </authorList>
    </citation>
    <scope>NUCLEOTIDE SEQUENCE [LARGE SCALE GENOMIC DNA]</scope>
    <source>
        <strain evidence="1 2">MRSN571793</strain>
    </source>
</reference>
<evidence type="ECO:0000313" key="1">
    <source>
        <dbReference type="EMBL" id="TFD96707.1"/>
    </source>
</evidence>
<accession>A0A4Y8L345</accession>
<dbReference type="EMBL" id="SOML01000004">
    <property type="protein sequence ID" value="TFD96707.1"/>
    <property type="molecule type" value="Genomic_DNA"/>
</dbReference>
<dbReference type="InterPro" id="IPR009414">
    <property type="entry name" value="DUF1064"/>
</dbReference>
<proteinExistence type="predicted"/>
<organism evidence="1 2">
    <name type="scientific">Dysgonomonas capnocytophagoides</name>
    <dbReference type="NCBI Taxonomy" id="45254"/>
    <lineage>
        <taxon>Bacteria</taxon>
        <taxon>Pseudomonadati</taxon>
        <taxon>Bacteroidota</taxon>
        <taxon>Bacteroidia</taxon>
        <taxon>Bacteroidales</taxon>
        <taxon>Dysgonomonadaceae</taxon>
        <taxon>Dysgonomonas</taxon>
    </lineage>
</organism>
<gene>
    <name evidence="1" type="ORF">E2605_07760</name>
</gene>